<accession>X0WY45</accession>
<feature type="domain" description="N-sulphoglucosamine sulphohydrolase C-terminal" evidence="3">
    <location>
        <begin position="12"/>
        <end position="120"/>
    </location>
</feature>
<proteinExistence type="predicted"/>
<evidence type="ECO:0000256" key="1">
    <source>
        <dbReference type="ARBA" id="ARBA00022723"/>
    </source>
</evidence>
<dbReference type="SUPFAM" id="SSF53649">
    <property type="entry name" value="Alkaline phosphatase-like"/>
    <property type="match status" value="1"/>
</dbReference>
<protein>
    <recommendedName>
        <fullName evidence="3">N-sulphoglucosamine sulphohydrolase C-terminal domain-containing protein</fullName>
    </recommendedName>
</protein>
<dbReference type="GO" id="GO:0046872">
    <property type="term" value="F:metal ion binding"/>
    <property type="evidence" value="ECO:0007669"/>
    <property type="project" value="UniProtKB-KW"/>
</dbReference>
<organism evidence="4">
    <name type="scientific">marine sediment metagenome</name>
    <dbReference type="NCBI Taxonomy" id="412755"/>
    <lineage>
        <taxon>unclassified sequences</taxon>
        <taxon>metagenomes</taxon>
        <taxon>ecological metagenomes</taxon>
    </lineage>
</organism>
<comment type="caution">
    <text evidence="4">The sequence shown here is derived from an EMBL/GenBank/DDBJ whole genome shotgun (WGS) entry which is preliminary data.</text>
</comment>
<evidence type="ECO:0000256" key="2">
    <source>
        <dbReference type="ARBA" id="ARBA00022801"/>
    </source>
</evidence>
<dbReference type="GO" id="GO:0005737">
    <property type="term" value="C:cytoplasm"/>
    <property type="evidence" value="ECO:0007669"/>
    <property type="project" value="TreeGrafter"/>
</dbReference>
<dbReference type="AlphaFoldDB" id="X0WY45"/>
<dbReference type="PANTHER" id="PTHR45953">
    <property type="entry name" value="IDURONATE 2-SULFATASE"/>
    <property type="match status" value="1"/>
</dbReference>
<keyword evidence="1" id="KW-0479">Metal-binding</keyword>
<evidence type="ECO:0000259" key="3">
    <source>
        <dbReference type="Pfam" id="PF16347"/>
    </source>
</evidence>
<reference evidence="4" key="1">
    <citation type="journal article" date="2014" name="Front. Microbiol.">
        <title>High frequency of phylogenetically diverse reductive dehalogenase-homologous genes in deep subseafloor sedimentary metagenomes.</title>
        <authorList>
            <person name="Kawai M."/>
            <person name="Futagami T."/>
            <person name="Toyoda A."/>
            <person name="Takaki Y."/>
            <person name="Nishi S."/>
            <person name="Hori S."/>
            <person name="Arai W."/>
            <person name="Tsubouchi T."/>
            <person name="Morono Y."/>
            <person name="Uchiyama I."/>
            <person name="Ito T."/>
            <person name="Fujiyama A."/>
            <person name="Inagaki F."/>
            <person name="Takami H."/>
        </authorList>
    </citation>
    <scope>NUCLEOTIDE SEQUENCE</scope>
    <source>
        <strain evidence="4">Expedition CK06-06</strain>
    </source>
</reference>
<evidence type="ECO:0000313" key="4">
    <source>
        <dbReference type="EMBL" id="GAG17666.1"/>
    </source>
</evidence>
<dbReference type="GO" id="GO:0008484">
    <property type="term" value="F:sulfuric ester hydrolase activity"/>
    <property type="evidence" value="ECO:0007669"/>
    <property type="project" value="TreeGrafter"/>
</dbReference>
<feature type="non-terminal residue" evidence="4">
    <location>
        <position position="1"/>
    </location>
</feature>
<dbReference type="PANTHER" id="PTHR45953:SF1">
    <property type="entry name" value="IDURONATE 2-SULFATASE"/>
    <property type="match status" value="1"/>
</dbReference>
<dbReference type="Pfam" id="PF16347">
    <property type="entry name" value="SGSH_C"/>
    <property type="match status" value="1"/>
</dbReference>
<dbReference type="InterPro" id="IPR017850">
    <property type="entry name" value="Alkaline_phosphatase_core_sf"/>
</dbReference>
<keyword evidence="2" id="KW-0378">Hydrolase</keyword>
<dbReference type="EMBL" id="BARS01038001">
    <property type="protein sequence ID" value="GAG17666.1"/>
    <property type="molecule type" value="Genomic_DNA"/>
</dbReference>
<gene>
    <name evidence="4" type="ORF">S01H1_58194</name>
</gene>
<dbReference type="InterPro" id="IPR032506">
    <property type="entry name" value="SGSH_C"/>
</dbReference>
<name>X0WY45_9ZZZZ</name>
<dbReference type="Gene3D" id="3.40.720.10">
    <property type="entry name" value="Alkaline Phosphatase, subunit A"/>
    <property type="match status" value="1"/>
</dbReference>
<sequence length="144" mass="16353">GGQRRTGACSLVDLVQTVAELGRAKPPPGWKGDSMCNWMDDGKARWKDFAVSEYYGHNIASGFAMLRAGRYKYVYHTPPDRKHPAQRELYDLSADPGEFTSLAERPEQQARIEKMHAALVTELDEDPDETELRCRADYARGYDR</sequence>